<dbReference type="InterPro" id="IPR044742">
    <property type="entry name" value="DEAD/DEAH_RhlB"/>
</dbReference>
<dbReference type="PROSITE" id="PS51195">
    <property type="entry name" value="Q_MOTIF"/>
    <property type="match status" value="1"/>
</dbReference>
<protein>
    <submittedName>
        <fullName evidence="11">RNA helicase</fullName>
    </submittedName>
</protein>
<dbReference type="GO" id="GO:0003724">
    <property type="term" value="F:RNA helicase activity"/>
    <property type="evidence" value="ECO:0007669"/>
    <property type="project" value="InterPro"/>
</dbReference>
<evidence type="ECO:0000256" key="6">
    <source>
        <dbReference type="PROSITE-ProRule" id="PRU00552"/>
    </source>
</evidence>
<dbReference type="Proteomes" id="UP000256709">
    <property type="component" value="Unassembled WGS sequence"/>
</dbReference>
<feature type="region of interest" description="Disordered" evidence="7">
    <location>
        <begin position="1"/>
        <end position="413"/>
    </location>
</feature>
<feature type="domain" description="Helicase ATP-binding" evidence="8">
    <location>
        <begin position="474"/>
        <end position="652"/>
    </location>
</feature>
<reference evidence="11 12" key="1">
    <citation type="submission" date="2017-04" db="EMBL/GenBank/DDBJ databases">
        <title>Comparative genome analysis of Subtercola boreus.</title>
        <authorList>
            <person name="Cho Y.-J."/>
            <person name="Cho A."/>
            <person name="Kim O.-S."/>
            <person name="Lee J.-I."/>
        </authorList>
    </citation>
    <scope>NUCLEOTIDE SEQUENCE [LARGE SCALE GENOMIC DNA]</scope>
    <source>
        <strain evidence="11 12">P27444</strain>
    </source>
</reference>
<dbReference type="GO" id="GO:0016787">
    <property type="term" value="F:hydrolase activity"/>
    <property type="evidence" value="ECO:0007669"/>
    <property type="project" value="UniProtKB-KW"/>
</dbReference>
<dbReference type="AlphaFoldDB" id="A0A3E0W302"/>
<dbReference type="PROSITE" id="PS51194">
    <property type="entry name" value="HELICASE_CTER"/>
    <property type="match status" value="1"/>
</dbReference>
<feature type="domain" description="Helicase C-terminal" evidence="9">
    <location>
        <begin position="663"/>
        <end position="821"/>
    </location>
</feature>
<feature type="compositionally biased region" description="Basic and acidic residues" evidence="7">
    <location>
        <begin position="77"/>
        <end position="93"/>
    </location>
</feature>
<evidence type="ECO:0000313" key="12">
    <source>
        <dbReference type="Proteomes" id="UP000256709"/>
    </source>
</evidence>
<feature type="compositionally biased region" description="Basic and acidic residues" evidence="7">
    <location>
        <begin position="319"/>
        <end position="404"/>
    </location>
</feature>
<feature type="short sequence motif" description="Q motif" evidence="6">
    <location>
        <begin position="443"/>
        <end position="471"/>
    </location>
</feature>
<dbReference type="InterPro" id="IPR014014">
    <property type="entry name" value="RNA_helicase_DEAD_Q_motif"/>
</dbReference>
<evidence type="ECO:0000256" key="5">
    <source>
        <dbReference type="ARBA" id="ARBA00038437"/>
    </source>
</evidence>
<evidence type="ECO:0000256" key="1">
    <source>
        <dbReference type="ARBA" id="ARBA00022741"/>
    </source>
</evidence>
<feature type="compositionally biased region" description="Basic and acidic residues" evidence="7">
    <location>
        <begin position="158"/>
        <end position="192"/>
    </location>
</feature>
<feature type="compositionally biased region" description="Basic and acidic residues" evidence="7">
    <location>
        <begin position="204"/>
        <end position="216"/>
    </location>
</feature>
<evidence type="ECO:0000259" key="8">
    <source>
        <dbReference type="PROSITE" id="PS51192"/>
    </source>
</evidence>
<dbReference type="RefSeq" id="WP_116281585.1">
    <property type="nucleotide sequence ID" value="NZ_NBXA01000003.1"/>
</dbReference>
<evidence type="ECO:0000256" key="7">
    <source>
        <dbReference type="SAM" id="MobiDB-lite"/>
    </source>
</evidence>
<evidence type="ECO:0000259" key="10">
    <source>
        <dbReference type="PROSITE" id="PS51195"/>
    </source>
</evidence>
<comment type="caution">
    <text evidence="11">The sequence shown here is derived from an EMBL/GenBank/DDBJ whole genome shotgun (WGS) entry which is preliminary data.</text>
</comment>
<dbReference type="CDD" id="cd18787">
    <property type="entry name" value="SF2_C_DEAD"/>
    <property type="match status" value="1"/>
</dbReference>
<dbReference type="GO" id="GO:0005524">
    <property type="term" value="F:ATP binding"/>
    <property type="evidence" value="ECO:0007669"/>
    <property type="project" value="UniProtKB-KW"/>
</dbReference>
<dbReference type="EMBL" id="NBXA01000003">
    <property type="protein sequence ID" value="RFA16185.1"/>
    <property type="molecule type" value="Genomic_DNA"/>
</dbReference>
<keyword evidence="2" id="KW-0378">Hydrolase</keyword>
<dbReference type="Pfam" id="PF00270">
    <property type="entry name" value="DEAD"/>
    <property type="match status" value="1"/>
</dbReference>
<gene>
    <name evidence="11" type="ORF">B7R21_02010</name>
</gene>
<evidence type="ECO:0000256" key="4">
    <source>
        <dbReference type="ARBA" id="ARBA00022840"/>
    </source>
</evidence>
<organism evidence="11 12">
    <name type="scientific">Subtercola boreus</name>
    <dbReference type="NCBI Taxonomy" id="120213"/>
    <lineage>
        <taxon>Bacteria</taxon>
        <taxon>Bacillati</taxon>
        <taxon>Actinomycetota</taxon>
        <taxon>Actinomycetes</taxon>
        <taxon>Micrococcales</taxon>
        <taxon>Microbacteriaceae</taxon>
        <taxon>Subtercola</taxon>
    </lineage>
</organism>
<dbReference type="CDD" id="cd00268">
    <property type="entry name" value="DEADc"/>
    <property type="match status" value="1"/>
</dbReference>
<keyword evidence="4" id="KW-0067">ATP-binding</keyword>
<dbReference type="InterPro" id="IPR050079">
    <property type="entry name" value="DEAD_box_RNA_helicase"/>
</dbReference>
<dbReference type="OrthoDB" id="9805696at2"/>
<dbReference type="PROSITE" id="PS51192">
    <property type="entry name" value="HELICASE_ATP_BIND_1"/>
    <property type="match status" value="1"/>
</dbReference>
<proteinExistence type="inferred from homology"/>
<dbReference type="InterPro" id="IPR014001">
    <property type="entry name" value="Helicase_ATP-bd"/>
</dbReference>
<dbReference type="PANTHER" id="PTHR47959">
    <property type="entry name" value="ATP-DEPENDENT RNA HELICASE RHLE-RELATED"/>
    <property type="match status" value="1"/>
</dbReference>
<dbReference type="Pfam" id="PF00271">
    <property type="entry name" value="Helicase_C"/>
    <property type="match status" value="1"/>
</dbReference>
<dbReference type="GO" id="GO:0003676">
    <property type="term" value="F:nucleic acid binding"/>
    <property type="evidence" value="ECO:0007669"/>
    <property type="project" value="InterPro"/>
</dbReference>
<accession>A0A3E0W302</accession>
<comment type="similarity">
    <text evidence="5">Belongs to the DEAD box helicase family.</text>
</comment>
<dbReference type="Gene3D" id="3.40.50.300">
    <property type="entry name" value="P-loop containing nucleotide triphosphate hydrolases"/>
    <property type="match status" value="2"/>
</dbReference>
<dbReference type="InterPro" id="IPR011545">
    <property type="entry name" value="DEAD/DEAH_box_helicase_dom"/>
</dbReference>
<dbReference type="SMART" id="SM00490">
    <property type="entry name" value="HELICc"/>
    <property type="match status" value="1"/>
</dbReference>
<dbReference type="InterPro" id="IPR001650">
    <property type="entry name" value="Helicase_C-like"/>
</dbReference>
<evidence type="ECO:0000256" key="2">
    <source>
        <dbReference type="ARBA" id="ARBA00022801"/>
    </source>
</evidence>
<evidence type="ECO:0000256" key="3">
    <source>
        <dbReference type="ARBA" id="ARBA00022806"/>
    </source>
</evidence>
<dbReference type="GO" id="GO:0005829">
    <property type="term" value="C:cytosol"/>
    <property type="evidence" value="ECO:0007669"/>
    <property type="project" value="TreeGrafter"/>
</dbReference>
<dbReference type="SUPFAM" id="SSF52540">
    <property type="entry name" value="P-loop containing nucleoside triphosphate hydrolases"/>
    <property type="match status" value="1"/>
</dbReference>
<feature type="domain" description="DEAD-box RNA helicase Q" evidence="10">
    <location>
        <begin position="443"/>
        <end position="471"/>
    </location>
</feature>
<sequence length="830" mass="90459">MPDYSKKSSTGGNKFGPKSAPGARSAGHRGHQSVDAGASKKARWSPDERAARGAAPTNRAERPNWEPRAAAPSRESNYSDRGSRPSYGDRPDRGASTGRPSYGDRPDRGASTGRPSYGDRNPSGAGRSDRPSYGDRPDRGARTERPSYGDRNSSGAGRSDRPSYGDRPARSNDRPSYGDRPDRGARTERPSYGDRGASTGRPSYGDRPERSERPSYGDRNASGAGRTERPSYGDRGASSGRPSYGDRPARTERPAYGDRPARTERPAYGDRPARTERPAYGDRPARTERPAYGDRPDRGARTERPSYGDRGASTGRPSYGDRPERSERPSYTERAGRPERPTYGDRPERSERPARTERRSYGDRPARTERPAYSDRPARSFEDRRDSNTDRAARGSDFYPKRENTGYSDGAGTAAAGRFGAGDDVVLERLEAEVTTASDVVDKTFGDLGLGDNIQRQLASMGAPSPFPIQAATIPDVLAGKDVLGRGKTGSGKTIAFGAPLVERLMENDGAKGRKPGRLPRALILAPTRELAMQIDRTVQPIARSVGLFTTPIFGGVPQFKQVSALQRGTDIIIATPGRLEDLIEQGRLDISQVKIVVLDEADHMCDLGFLEPVQRILRQTAPKSQKLLFSATLDKGVAQLVNEFLVEPAVHEVAGEDQASSTIDHRVLLIEQRDKRAIIEQLASGEGKTLIFARTRAFAEELADQLDDAGIPSTSLHGDLNQSRRTRNLQLLTSGRVNVLVATDVAARGIHVDDINLVIQADAPDEYKTYLHRSGRTGRAGKQGTVVTLISKSRRRRMDELLERADIEATMVPAVPGDRLIDDLQSAHA</sequence>
<evidence type="ECO:0000313" key="11">
    <source>
        <dbReference type="EMBL" id="RFA16185.1"/>
    </source>
</evidence>
<dbReference type="InterPro" id="IPR027417">
    <property type="entry name" value="P-loop_NTPase"/>
</dbReference>
<keyword evidence="3 11" id="KW-0347">Helicase</keyword>
<keyword evidence="1" id="KW-0547">Nucleotide-binding</keyword>
<dbReference type="SMART" id="SM00487">
    <property type="entry name" value="DEXDc"/>
    <property type="match status" value="1"/>
</dbReference>
<name>A0A3E0W302_9MICO</name>
<evidence type="ECO:0000259" key="9">
    <source>
        <dbReference type="PROSITE" id="PS51194"/>
    </source>
</evidence>
<feature type="compositionally biased region" description="Basic and acidic residues" evidence="7">
    <location>
        <begin position="247"/>
        <end position="307"/>
    </location>
</feature>
<feature type="compositionally biased region" description="Basic and acidic residues" evidence="7">
    <location>
        <begin position="127"/>
        <end position="148"/>
    </location>
</feature>
<dbReference type="PANTHER" id="PTHR47959:SF13">
    <property type="entry name" value="ATP-DEPENDENT RNA HELICASE RHLE"/>
    <property type="match status" value="1"/>
</dbReference>